<organism evidence="2 3">
    <name type="scientific">Periconia digitata</name>
    <dbReference type="NCBI Taxonomy" id="1303443"/>
    <lineage>
        <taxon>Eukaryota</taxon>
        <taxon>Fungi</taxon>
        <taxon>Dikarya</taxon>
        <taxon>Ascomycota</taxon>
        <taxon>Pezizomycotina</taxon>
        <taxon>Dothideomycetes</taxon>
        <taxon>Pleosporomycetidae</taxon>
        <taxon>Pleosporales</taxon>
        <taxon>Massarineae</taxon>
        <taxon>Periconiaceae</taxon>
        <taxon>Periconia</taxon>
    </lineage>
</organism>
<sequence length="601" mass="67453">MNDLSGQPRALASKLPFYWPRRLLHISSLRVYEKNRENCYNGIREPRYATISYTWGRFEVPQEETLKIAGITWKIPSVDREHFTVGHFARTIRAIGTISNVEFLWLDVACVNMTSGSDLDAEEISKQGDIFRGASQSFIWLSETTSEMLSTTLERTAAFVDTYRHENHALEGNHCHPQSSSQISPILGRLLADPWFKSLWTLQEAMANPNAILLSADGSPTILPAGCSTTGDRESQIRLKERDISAPSWVLHSHELLPIKGDETSTSRTAYVSLHSLACTAQSIRDLANSLPYRRVTAPIDAIRRTIQESGLPSLATYNLLHLWKVAQTRNAKSANDRLEYFHRHVLGFPRVCSTSGTAKGSISLDPYALFNSCFLYHFPVLSQLFTRKKPTRTPNSWYFDSDCDFPELDLLFTCFQEYSPMVITREVHNAENPRVAFTGQILPFGKVLDILLDRSSESSKLLGISFDCSHIESAGRKSYIPAMSALPTRQFDIGFQGQTWSISSQDALHYTAAFQTAVSGLEQQIQLLLLARAPGHTRSSSNLTIAAIVVPKQNNNEWQRLGWCVWIYGDRARDDLEIIPTGMIIGPQNTDAKTIDGIFA</sequence>
<dbReference type="AlphaFoldDB" id="A0A9W4UAV2"/>
<keyword evidence="3" id="KW-1185">Reference proteome</keyword>
<reference evidence="2" key="1">
    <citation type="submission" date="2023-01" db="EMBL/GenBank/DDBJ databases">
        <authorList>
            <person name="Van Ghelder C."/>
            <person name="Rancurel C."/>
        </authorList>
    </citation>
    <scope>NUCLEOTIDE SEQUENCE</scope>
    <source>
        <strain evidence="2">CNCM I-4278</strain>
    </source>
</reference>
<comment type="caution">
    <text evidence="2">The sequence shown here is derived from an EMBL/GenBank/DDBJ whole genome shotgun (WGS) entry which is preliminary data.</text>
</comment>
<gene>
    <name evidence="2" type="ORF">PDIGIT_LOCUS5921</name>
</gene>
<accession>A0A9W4UAV2</accession>
<name>A0A9W4UAV2_9PLEO</name>
<dbReference type="PANTHER" id="PTHR24148">
    <property type="entry name" value="ANKYRIN REPEAT DOMAIN-CONTAINING PROTEIN 39 HOMOLOG-RELATED"/>
    <property type="match status" value="1"/>
</dbReference>
<dbReference type="Proteomes" id="UP001152607">
    <property type="component" value="Unassembled WGS sequence"/>
</dbReference>
<proteinExistence type="predicted"/>
<dbReference type="EMBL" id="CAOQHR010000003">
    <property type="protein sequence ID" value="CAI6332888.1"/>
    <property type="molecule type" value="Genomic_DNA"/>
</dbReference>
<feature type="domain" description="Heterokaryon incompatibility" evidence="1">
    <location>
        <begin position="48"/>
        <end position="204"/>
    </location>
</feature>
<dbReference type="InterPro" id="IPR010730">
    <property type="entry name" value="HET"/>
</dbReference>
<dbReference type="Pfam" id="PF06985">
    <property type="entry name" value="HET"/>
    <property type="match status" value="1"/>
</dbReference>
<dbReference type="InterPro" id="IPR052895">
    <property type="entry name" value="HetReg/Transcr_Mod"/>
</dbReference>
<dbReference type="PANTHER" id="PTHR24148:SF64">
    <property type="entry name" value="HETEROKARYON INCOMPATIBILITY DOMAIN-CONTAINING PROTEIN"/>
    <property type="match status" value="1"/>
</dbReference>
<evidence type="ECO:0000313" key="2">
    <source>
        <dbReference type="EMBL" id="CAI6332888.1"/>
    </source>
</evidence>
<evidence type="ECO:0000313" key="3">
    <source>
        <dbReference type="Proteomes" id="UP001152607"/>
    </source>
</evidence>
<dbReference type="OrthoDB" id="2157530at2759"/>
<evidence type="ECO:0000259" key="1">
    <source>
        <dbReference type="Pfam" id="PF06985"/>
    </source>
</evidence>
<protein>
    <recommendedName>
        <fullName evidence="1">Heterokaryon incompatibility domain-containing protein</fullName>
    </recommendedName>
</protein>